<dbReference type="InterPro" id="IPR001932">
    <property type="entry name" value="PPM-type_phosphatase-like_dom"/>
</dbReference>
<name>A0ABW1IIY4_9PSEU</name>
<dbReference type="Gene3D" id="3.30.750.24">
    <property type="entry name" value="STAS domain"/>
    <property type="match status" value="1"/>
</dbReference>
<sequence length="393" mass="41564">MFDGASPQKSGVRKPGRVDAVHATRLLDTGPEEAFNRLTRIAAIVLRTPMIALTVADDLRAGGVEHLAGGGMILGLARGVVIGMQRLELATGDELVLCTDGVTEARAWSSSGSGTPRQRTGITGGEVYEYPVDEGGRGTHGVTVPEYDDVSSLLRAVTAAEGGTAHVHLEGRLAPDTAPDAAAHLARLLQGYDRVVVDLDDLRVERLSLLAVLARAARDAGGWPEARLALVARDGQLRRMLRAAGVADRVAVADEADLALDRAERRPAVVDATWTFPGEPEMVGRARRAVDRRLAAWAYPGDPEDVALVVNELAANAVEHAKTPFAVTVTLDRDGLRVAVGDRSPLPPVLRPHDPGAARGRGLQLVDSLAAAWSVDDRGAGKIVWALLTPDRG</sequence>
<dbReference type="CDD" id="cd16936">
    <property type="entry name" value="HATPase_RsbW-like"/>
    <property type="match status" value="1"/>
</dbReference>
<dbReference type="GO" id="GO:0005524">
    <property type="term" value="F:ATP binding"/>
    <property type="evidence" value="ECO:0007669"/>
    <property type="project" value="UniProtKB-KW"/>
</dbReference>
<dbReference type="EMBL" id="JBHSQK010000118">
    <property type="protein sequence ID" value="MFC5952697.1"/>
    <property type="molecule type" value="Genomic_DNA"/>
</dbReference>
<evidence type="ECO:0000259" key="2">
    <source>
        <dbReference type="PROSITE" id="PS50801"/>
    </source>
</evidence>
<dbReference type="Gene3D" id="3.60.40.10">
    <property type="entry name" value="PPM-type phosphatase domain"/>
    <property type="match status" value="1"/>
</dbReference>
<dbReference type="InterPro" id="IPR002645">
    <property type="entry name" value="STAS_dom"/>
</dbReference>
<keyword evidence="1" id="KW-0418">Kinase</keyword>
<dbReference type="PROSITE" id="PS50801">
    <property type="entry name" value="STAS"/>
    <property type="match status" value="1"/>
</dbReference>
<dbReference type="RefSeq" id="WP_379571829.1">
    <property type="nucleotide sequence ID" value="NZ_JBHSQK010000118.1"/>
</dbReference>
<keyword evidence="1" id="KW-0808">Transferase</keyword>
<dbReference type="InterPro" id="IPR036457">
    <property type="entry name" value="PPM-type-like_dom_sf"/>
</dbReference>
<protein>
    <submittedName>
        <fullName evidence="3">ATP-binding protein</fullName>
    </submittedName>
</protein>
<gene>
    <name evidence="3" type="ORF">ACFQH9_31005</name>
</gene>
<dbReference type="Pfam" id="PF13581">
    <property type="entry name" value="HATPase_c_2"/>
    <property type="match status" value="1"/>
</dbReference>
<keyword evidence="3" id="KW-0547">Nucleotide-binding</keyword>
<dbReference type="InterPro" id="IPR003594">
    <property type="entry name" value="HATPase_dom"/>
</dbReference>
<dbReference type="PANTHER" id="PTHR35526">
    <property type="entry name" value="ANTI-SIGMA-F FACTOR RSBW-RELATED"/>
    <property type="match status" value="1"/>
</dbReference>
<dbReference type="InterPro" id="IPR036890">
    <property type="entry name" value="HATPase_C_sf"/>
</dbReference>
<keyword evidence="4" id="KW-1185">Reference proteome</keyword>
<evidence type="ECO:0000256" key="1">
    <source>
        <dbReference type="ARBA" id="ARBA00022527"/>
    </source>
</evidence>
<dbReference type="InterPro" id="IPR050267">
    <property type="entry name" value="Anti-sigma-factor_SerPK"/>
</dbReference>
<keyword evidence="3" id="KW-0067">ATP-binding</keyword>
<proteinExistence type="predicted"/>
<evidence type="ECO:0000313" key="4">
    <source>
        <dbReference type="Proteomes" id="UP001596119"/>
    </source>
</evidence>
<reference evidence="4" key="1">
    <citation type="journal article" date="2019" name="Int. J. Syst. Evol. Microbiol.">
        <title>The Global Catalogue of Microorganisms (GCM) 10K type strain sequencing project: providing services to taxonomists for standard genome sequencing and annotation.</title>
        <authorList>
            <consortium name="The Broad Institute Genomics Platform"/>
            <consortium name="The Broad Institute Genome Sequencing Center for Infectious Disease"/>
            <person name="Wu L."/>
            <person name="Ma J."/>
        </authorList>
    </citation>
    <scope>NUCLEOTIDE SEQUENCE [LARGE SCALE GENOMIC DNA]</scope>
    <source>
        <strain evidence="4">CGMCC 4.7397</strain>
    </source>
</reference>
<dbReference type="InterPro" id="IPR036513">
    <property type="entry name" value="STAS_dom_sf"/>
</dbReference>
<dbReference type="Gene3D" id="3.30.565.10">
    <property type="entry name" value="Histidine kinase-like ATPase, C-terminal domain"/>
    <property type="match status" value="1"/>
</dbReference>
<dbReference type="SUPFAM" id="SSF52091">
    <property type="entry name" value="SpoIIaa-like"/>
    <property type="match status" value="1"/>
</dbReference>
<dbReference type="Proteomes" id="UP001596119">
    <property type="component" value="Unassembled WGS sequence"/>
</dbReference>
<keyword evidence="1" id="KW-0723">Serine/threonine-protein kinase</keyword>
<dbReference type="SUPFAM" id="SSF55874">
    <property type="entry name" value="ATPase domain of HSP90 chaperone/DNA topoisomerase II/histidine kinase"/>
    <property type="match status" value="1"/>
</dbReference>
<accession>A0ABW1IIY4</accession>
<dbReference type="Pfam" id="PF07228">
    <property type="entry name" value="SpoIIE"/>
    <property type="match status" value="1"/>
</dbReference>
<dbReference type="PANTHER" id="PTHR35526:SF3">
    <property type="entry name" value="ANTI-SIGMA-F FACTOR RSBW"/>
    <property type="match status" value="1"/>
</dbReference>
<evidence type="ECO:0000313" key="3">
    <source>
        <dbReference type="EMBL" id="MFC5952697.1"/>
    </source>
</evidence>
<feature type="domain" description="STAS" evidence="2">
    <location>
        <begin position="154"/>
        <end position="263"/>
    </location>
</feature>
<organism evidence="3 4">
    <name type="scientific">Pseudonocardia lutea</name>
    <dbReference type="NCBI Taxonomy" id="2172015"/>
    <lineage>
        <taxon>Bacteria</taxon>
        <taxon>Bacillati</taxon>
        <taxon>Actinomycetota</taxon>
        <taxon>Actinomycetes</taxon>
        <taxon>Pseudonocardiales</taxon>
        <taxon>Pseudonocardiaceae</taxon>
        <taxon>Pseudonocardia</taxon>
    </lineage>
</organism>
<comment type="caution">
    <text evidence="3">The sequence shown here is derived from an EMBL/GenBank/DDBJ whole genome shotgun (WGS) entry which is preliminary data.</text>
</comment>